<reference evidence="3" key="1">
    <citation type="journal article" date="2011" name="Proc. Natl. Acad. Sci. U.S.A.">
        <title>Obligate biotrophy features unraveled by the genomic analysis of rust fungi.</title>
        <authorList>
            <person name="Duplessis S."/>
            <person name="Cuomo C.A."/>
            <person name="Lin Y.-C."/>
            <person name="Aerts A."/>
            <person name="Tisserant E."/>
            <person name="Veneault-Fourrey C."/>
            <person name="Joly D.L."/>
            <person name="Hacquard S."/>
            <person name="Amselem J."/>
            <person name="Cantarel B.L."/>
            <person name="Chiu R."/>
            <person name="Coutinho P.M."/>
            <person name="Feau N."/>
            <person name="Field M."/>
            <person name="Frey P."/>
            <person name="Gelhaye E."/>
            <person name="Goldberg J."/>
            <person name="Grabherr M.G."/>
            <person name="Kodira C.D."/>
            <person name="Kohler A."/>
            <person name="Kuees U."/>
            <person name="Lindquist E.A."/>
            <person name="Lucas S.M."/>
            <person name="Mago R."/>
            <person name="Mauceli E."/>
            <person name="Morin E."/>
            <person name="Murat C."/>
            <person name="Pangilinan J.L."/>
            <person name="Park R."/>
            <person name="Pearson M."/>
            <person name="Quesneville H."/>
            <person name="Rouhier N."/>
            <person name="Sakthikumar S."/>
            <person name="Salamov A.A."/>
            <person name="Schmutz J."/>
            <person name="Selles B."/>
            <person name="Shapiro H."/>
            <person name="Tanguay P."/>
            <person name="Tuskan G.A."/>
            <person name="Henrissat B."/>
            <person name="Van de Peer Y."/>
            <person name="Rouze P."/>
            <person name="Ellis J.G."/>
            <person name="Dodds P.N."/>
            <person name="Schein J.E."/>
            <person name="Zhong S."/>
            <person name="Hamelin R.C."/>
            <person name="Grigoriev I.V."/>
            <person name="Szabo L.J."/>
            <person name="Martin F."/>
        </authorList>
    </citation>
    <scope>NUCLEOTIDE SEQUENCE [LARGE SCALE GENOMIC DNA]</scope>
    <source>
        <strain evidence="3">98AG31 / pathotype 3-4-7</strain>
    </source>
</reference>
<sequence length="170" mass="19704">MPPKIRVPPRRRPGSDPVNNAIKHFNDVQKSCQAGKRKLSQSAEEDFTDELGGNDTPEAGDTESTEIRQDVKLEAEEERLTADPPIQSLEYDFTVEENPEKINYWTLRRLIRKDSMYDYLNFAGLDSDQINLVIPMLREKEVTNWDLFLFRDYISVTRLQKWGIPEGICV</sequence>
<dbReference type="GeneID" id="18929448"/>
<accession>F4R9A8</accession>
<proteinExistence type="predicted"/>
<dbReference type="Proteomes" id="UP000001072">
    <property type="component" value="Unassembled WGS sequence"/>
</dbReference>
<dbReference type="VEuPathDB" id="FungiDB:MELLADRAFT_59925"/>
<evidence type="ECO:0000313" key="3">
    <source>
        <dbReference type="Proteomes" id="UP000001072"/>
    </source>
</evidence>
<dbReference type="AlphaFoldDB" id="F4R9A8"/>
<gene>
    <name evidence="2" type="ORF">MELLADRAFT_59925</name>
</gene>
<name>F4R9A8_MELLP</name>
<protein>
    <submittedName>
        <fullName evidence="2">Uncharacterized protein</fullName>
    </submittedName>
</protein>
<dbReference type="EMBL" id="GL883093">
    <property type="protein sequence ID" value="EGG10953.1"/>
    <property type="molecule type" value="Genomic_DNA"/>
</dbReference>
<dbReference type="RefSeq" id="XP_007405555.1">
    <property type="nucleotide sequence ID" value="XM_007405493.1"/>
</dbReference>
<keyword evidence="3" id="KW-1185">Reference proteome</keyword>
<evidence type="ECO:0000256" key="1">
    <source>
        <dbReference type="SAM" id="MobiDB-lite"/>
    </source>
</evidence>
<dbReference type="KEGG" id="mlr:MELLADRAFT_59925"/>
<evidence type="ECO:0000313" key="2">
    <source>
        <dbReference type="EMBL" id="EGG10953.1"/>
    </source>
</evidence>
<dbReference type="InParanoid" id="F4R9A8"/>
<organism evidence="3">
    <name type="scientific">Melampsora larici-populina (strain 98AG31 / pathotype 3-4-7)</name>
    <name type="common">Poplar leaf rust fungus</name>
    <dbReference type="NCBI Taxonomy" id="747676"/>
    <lineage>
        <taxon>Eukaryota</taxon>
        <taxon>Fungi</taxon>
        <taxon>Dikarya</taxon>
        <taxon>Basidiomycota</taxon>
        <taxon>Pucciniomycotina</taxon>
        <taxon>Pucciniomycetes</taxon>
        <taxon>Pucciniales</taxon>
        <taxon>Melampsoraceae</taxon>
        <taxon>Melampsora</taxon>
    </lineage>
</organism>
<feature type="region of interest" description="Disordered" evidence="1">
    <location>
        <begin position="31"/>
        <end position="67"/>
    </location>
</feature>
<feature type="region of interest" description="Disordered" evidence="1">
    <location>
        <begin position="1"/>
        <end position="20"/>
    </location>
</feature>
<dbReference type="HOGENOM" id="CLU_1434733_0_0_1"/>